<sequence length="346" mass="39013">MVEEDESWTRQFLKLLECFEAYLTLNSGLDNSNVVYCNTIHDPRLNGIMYAESRVGRARLPWLSISQVFSIESGASLFFYASTDDSTLPQGIRKRVGGTPNFRKPSYCMWTINVSKPTEPSAKLLHILKASGRNTVLMDALSKRMAIVYEKPTIIFGDDVTHPCPKANSSPTIMAKYYMASSRELVHIVNIQKSPVIHLFGESIVGAATIRGFGQEKRFVKRNMYLIDCIACPFFCNIVAIEWLCLGMELLSTFVFAFYMFLLLENKIIFIERIHQHSQLPSEAPLIIEDSRPPSSWPENGTIELTDLKVFYEESLPVVLYNVSCSFLGGKKIGTVGRTGSIFWGT</sequence>
<dbReference type="Gene3D" id="3.40.50.300">
    <property type="entry name" value="P-loop containing nucleotide triphosphate hydrolases"/>
    <property type="match status" value="1"/>
</dbReference>
<name>A0A835LVW5_9MAGN</name>
<keyword evidence="6" id="KW-0472">Membrane</keyword>
<comment type="caution">
    <text evidence="8">The sequence shown here is derived from an EMBL/GenBank/DDBJ whole genome shotgun (WGS) entry which is preliminary data.</text>
</comment>
<dbReference type="AlphaFoldDB" id="A0A835LVW5"/>
<protein>
    <recommendedName>
        <fullName evidence="7">ABC transmembrane type-1 domain-containing protein</fullName>
    </recommendedName>
</protein>
<dbReference type="PANTHER" id="PTHR24223:SF189">
    <property type="entry name" value="ABC TRANSPORTER C FAMILY MEMBER 5"/>
    <property type="match status" value="1"/>
</dbReference>
<keyword evidence="9" id="KW-1185">Reference proteome</keyword>
<dbReference type="InterPro" id="IPR027417">
    <property type="entry name" value="P-loop_NTPase"/>
</dbReference>
<keyword evidence="1" id="KW-0813">Transport</keyword>
<evidence type="ECO:0000313" key="9">
    <source>
        <dbReference type="Proteomes" id="UP000631114"/>
    </source>
</evidence>
<evidence type="ECO:0000256" key="6">
    <source>
        <dbReference type="ARBA" id="ARBA00023136"/>
    </source>
</evidence>
<proteinExistence type="predicted"/>
<reference evidence="8 9" key="1">
    <citation type="submission" date="2020-10" db="EMBL/GenBank/DDBJ databases">
        <title>The Coptis chinensis genome and diversification of protoberbering-type alkaloids.</title>
        <authorList>
            <person name="Wang B."/>
            <person name="Shu S."/>
            <person name="Song C."/>
            <person name="Liu Y."/>
        </authorList>
    </citation>
    <scope>NUCLEOTIDE SEQUENCE [LARGE SCALE GENOMIC DNA]</scope>
    <source>
        <strain evidence="8">HL-2020</strain>
        <tissue evidence="8">Leaf</tissue>
    </source>
</reference>
<dbReference type="OrthoDB" id="6500128at2759"/>
<feature type="domain" description="ABC transmembrane type-1" evidence="7">
    <location>
        <begin position="173"/>
        <end position="258"/>
    </location>
</feature>
<keyword evidence="3" id="KW-0547">Nucleotide-binding</keyword>
<dbReference type="EMBL" id="JADFTS010000004">
    <property type="protein sequence ID" value="KAF9610193.1"/>
    <property type="molecule type" value="Genomic_DNA"/>
</dbReference>
<dbReference type="PROSITE" id="PS50929">
    <property type="entry name" value="ABC_TM1F"/>
    <property type="match status" value="1"/>
</dbReference>
<evidence type="ECO:0000256" key="5">
    <source>
        <dbReference type="ARBA" id="ARBA00022989"/>
    </source>
</evidence>
<dbReference type="Proteomes" id="UP000631114">
    <property type="component" value="Unassembled WGS sequence"/>
</dbReference>
<keyword evidence="4" id="KW-0067">ATP-binding</keyword>
<gene>
    <name evidence="8" type="ORF">IFM89_021131</name>
</gene>
<dbReference type="GO" id="GO:0016020">
    <property type="term" value="C:membrane"/>
    <property type="evidence" value="ECO:0007669"/>
    <property type="project" value="InterPro"/>
</dbReference>
<dbReference type="GO" id="GO:0005524">
    <property type="term" value="F:ATP binding"/>
    <property type="evidence" value="ECO:0007669"/>
    <property type="project" value="UniProtKB-KW"/>
</dbReference>
<evidence type="ECO:0000259" key="7">
    <source>
        <dbReference type="PROSITE" id="PS50929"/>
    </source>
</evidence>
<dbReference type="GO" id="GO:0140359">
    <property type="term" value="F:ABC-type transporter activity"/>
    <property type="evidence" value="ECO:0007669"/>
    <property type="project" value="InterPro"/>
</dbReference>
<dbReference type="InterPro" id="IPR011527">
    <property type="entry name" value="ABC1_TM_dom"/>
</dbReference>
<organism evidence="8 9">
    <name type="scientific">Coptis chinensis</name>
    <dbReference type="NCBI Taxonomy" id="261450"/>
    <lineage>
        <taxon>Eukaryota</taxon>
        <taxon>Viridiplantae</taxon>
        <taxon>Streptophyta</taxon>
        <taxon>Embryophyta</taxon>
        <taxon>Tracheophyta</taxon>
        <taxon>Spermatophyta</taxon>
        <taxon>Magnoliopsida</taxon>
        <taxon>Ranunculales</taxon>
        <taxon>Ranunculaceae</taxon>
        <taxon>Coptidoideae</taxon>
        <taxon>Coptis</taxon>
    </lineage>
</organism>
<evidence type="ECO:0000256" key="4">
    <source>
        <dbReference type="ARBA" id="ARBA00022840"/>
    </source>
</evidence>
<dbReference type="InterPro" id="IPR050173">
    <property type="entry name" value="ABC_transporter_C-like"/>
</dbReference>
<keyword evidence="5" id="KW-1133">Transmembrane helix</keyword>
<accession>A0A835LVW5</accession>
<dbReference type="Gene3D" id="1.20.1560.10">
    <property type="entry name" value="ABC transporter type 1, transmembrane domain"/>
    <property type="match status" value="1"/>
</dbReference>
<keyword evidence="2" id="KW-0812">Transmembrane</keyword>
<dbReference type="SUPFAM" id="SSF90123">
    <property type="entry name" value="ABC transporter transmembrane region"/>
    <property type="match status" value="1"/>
</dbReference>
<dbReference type="InterPro" id="IPR036640">
    <property type="entry name" value="ABC1_TM_sf"/>
</dbReference>
<evidence type="ECO:0000256" key="2">
    <source>
        <dbReference type="ARBA" id="ARBA00022692"/>
    </source>
</evidence>
<evidence type="ECO:0000256" key="3">
    <source>
        <dbReference type="ARBA" id="ARBA00022741"/>
    </source>
</evidence>
<dbReference type="PANTHER" id="PTHR24223">
    <property type="entry name" value="ATP-BINDING CASSETTE SUB-FAMILY C"/>
    <property type="match status" value="1"/>
</dbReference>
<evidence type="ECO:0000256" key="1">
    <source>
        <dbReference type="ARBA" id="ARBA00022448"/>
    </source>
</evidence>
<evidence type="ECO:0000313" key="8">
    <source>
        <dbReference type="EMBL" id="KAF9610193.1"/>
    </source>
</evidence>